<organism evidence="1 2">
    <name type="scientific">Cinchona calisaya</name>
    <dbReference type="NCBI Taxonomy" id="153742"/>
    <lineage>
        <taxon>Eukaryota</taxon>
        <taxon>Viridiplantae</taxon>
        <taxon>Streptophyta</taxon>
        <taxon>Embryophyta</taxon>
        <taxon>Tracheophyta</taxon>
        <taxon>Spermatophyta</taxon>
        <taxon>Magnoliopsida</taxon>
        <taxon>eudicotyledons</taxon>
        <taxon>Gunneridae</taxon>
        <taxon>Pentapetalae</taxon>
        <taxon>asterids</taxon>
        <taxon>lamiids</taxon>
        <taxon>Gentianales</taxon>
        <taxon>Rubiaceae</taxon>
        <taxon>Cinchonoideae</taxon>
        <taxon>Cinchoneae</taxon>
        <taxon>Cinchona</taxon>
    </lineage>
</organism>
<keyword evidence="2" id="KW-1185">Reference proteome</keyword>
<name>A0ABD3AEN5_9GENT</name>
<dbReference type="Proteomes" id="UP001630127">
    <property type="component" value="Unassembled WGS sequence"/>
</dbReference>
<accession>A0ABD3AEN5</accession>
<dbReference type="EMBL" id="JBJUIK010000004">
    <property type="protein sequence ID" value="KAL3529237.1"/>
    <property type="molecule type" value="Genomic_DNA"/>
</dbReference>
<evidence type="ECO:0000313" key="1">
    <source>
        <dbReference type="EMBL" id="KAL3529237.1"/>
    </source>
</evidence>
<dbReference type="AlphaFoldDB" id="A0ABD3AEN5"/>
<comment type="caution">
    <text evidence="1">The sequence shown here is derived from an EMBL/GenBank/DDBJ whole genome shotgun (WGS) entry which is preliminary data.</text>
</comment>
<proteinExistence type="predicted"/>
<sequence length="101" mass="11783">MEKLRRENDTFRKDVEAFVRKQGAATRILEMQMGQMDRAVSKRPSSNFPSNTLPIPREQHLPEYCTTIMLISGKKLVIEDVDHKIEEKVRKSNFEIEDCCV</sequence>
<evidence type="ECO:0000313" key="2">
    <source>
        <dbReference type="Proteomes" id="UP001630127"/>
    </source>
</evidence>
<reference evidence="1 2" key="1">
    <citation type="submission" date="2024-11" db="EMBL/GenBank/DDBJ databases">
        <title>A near-complete genome assembly of Cinchona calisaya.</title>
        <authorList>
            <person name="Lian D.C."/>
            <person name="Zhao X.W."/>
            <person name="Wei L."/>
        </authorList>
    </citation>
    <scope>NUCLEOTIDE SEQUENCE [LARGE SCALE GENOMIC DNA]</scope>
    <source>
        <tissue evidence="1">Nenye</tissue>
    </source>
</reference>
<gene>
    <name evidence="1" type="ORF">ACH5RR_008559</name>
</gene>
<protein>
    <submittedName>
        <fullName evidence="1">Uncharacterized protein</fullName>
    </submittedName>
</protein>